<evidence type="ECO:0000313" key="2">
    <source>
        <dbReference type="EMBL" id="GAH99947.1"/>
    </source>
</evidence>
<proteinExistence type="predicted"/>
<name>X1K0E3_9ZZZZ</name>
<accession>X1K0E3</accession>
<keyword evidence="1" id="KW-0175">Coiled coil</keyword>
<dbReference type="EMBL" id="BARV01000562">
    <property type="protein sequence ID" value="GAH99947.1"/>
    <property type="molecule type" value="Genomic_DNA"/>
</dbReference>
<dbReference type="AlphaFoldDB" id="X1K0E3"/>
<dbReference type="GO" id="GO:0016032">
    <property type="term" value="P:viral process"/>
    <property type="evidence" value="ECO:0007669"/>
    <property type="project" value="InterPro"/>
</dbReference>
<dbReference type="InterPro" id="IPR007596">
    <property type="entry name" value="Pox_A_type_inc"/>
</dbReference>
<gene>
    <name evidence="2" type="ORF">S06H3_02043</name>
</gene>
<feature type="coiled-coil region" evidence="1">
    <location>
        <begin position="14"/>
        <end position="67"/>
    </location>
</feature>
<comment type="caution">
    <text evidence="2">The sequence shown here is derived from an EMBL/GenBank/DDBJ whole genome shotgun (WGS) entry which is preliminary data.</text>
</comment>
<organism evidence="2">
    <name type="scientific">marine sediment metagenome</name>
    <dbReference type="NCBI Taxonomy" id="412755"/>
    <lineage>
        <taxon>unclassified sequences</taxon>
        <taxon>metagenomes</taxon>
        <taxon>ecological metagenomes</taxon>
    </lineage>
</organism>
<protein>
    <submittedName>
        <fullName evidence="2">Uncharacterized protein</fullName>
    </submittedName>
</protein>
<reference evidence="2" key="1">
    <citation type="journal article" date="2014" name="Front. Microbiol.">
        <title>High frequency of phylogenetically diverse reductive dehalogenase-homologous genes in deep subseafloor sedimentary metagenomes.</title>
        <authorList>
            <person name="Kawai M."/>
            <person name="Futagami T."/>
            <person name="Toyoda A."/>
            <person name="Takaki Y."/>
            <person name="Nishi S."/>
            <person name="Hori S."/>
            <person name="Arai W."/>
            <person name="Tsubouchi T."/>
            <person name="Morono Y."/>
            <person name="Uchiyama I."/>
            <person name="Ito T."/>
            <person name="Fujiyama A."/>
            <person name="Inagaki F."/>
            <person name="Takami H."/>
        </authorList>
    </citation>
    <scope>NUCLEOTIDE SEQUENCE</scope>
    <source>
        <strain evidence="2">Expedition CK06-06</strain>
    </source>
</reference>
<evidence type="ECO:0000256" key="1">
    <source>
        <dbReference type="SAM" id="Coils"/>
    </source>
</evidence>
<sequence>TGKYIQCYHALRVFYKDDEEVNALQEKVMELEEKLAEASRNDVQHQVAEQQLIIEDMQKALEAINRRDAERRDWEKLREEG</sequence>
<feature type="non-terminal residue" evidence="2">
    <location>
        <position position="1"/>
    </location>
</feature>
<dbReference type="Pfam" id="PF04508">
    <property type="entry name" value="Pox_A_type_inc"/>
    <property type="match status" value="1"/>
</dbReference>